<reference evidence="3" key="3">
    <citation type="submission" date="2025-08" db="UniProtKB">
        <authorList>
            <consortium name="Ensembl"/>
        </authorList>
    </citation>
    <scope>IDENTIFICATION</scope>
    <source>
        <strain evidence="3">HNI</strain>
    </source>
</reference>
<proteinExistence type="predicted"/>
<dbReference type="InterPro" id="IPR013998">
    <property type="entry name" value="Nebulin-like"/>
</dbReference>
<sequence length="1198" mass="136906">YCDTPKFQMDSVLKKFTDLNYKAKYEKTKFKCSLPSDYPFFIQSRVNAFNLSDNCYKYDWEKTKAKKFEIKGDTISILAARAHTNIASDVKYKKEYEKNRGHMVGALSINDDPKILHSVHVAKIQSDREYKKNYEKIKTKYHAPLDMISVTTAKKSQAIASMAGYRSISTNFFLPHDSVLLDLAKKANSIQSDNEYKAEYNNYTKGSPWVPYGSLEVEKVKKAGEILNEKKYRQHPDTIPFTSIDDHPIMLQARVNQLQRSDVRIQEVHQKYSLPPDIPEFIQAKCNAYNISKNYYKLAWQETIAKGYDLKVNAIPIVAAKAARHAASDVQYKKAYEKAKGHHVGFRSLQDDPLLVHYMQVARIQSDKLYKKDYQKAKLKYHTPVDMLSVVHAKQASAVQTFVGYKQHHHNYCLLPDSVGLQLNNYKLEYESFIKGTGWVPIGSLDVEKAKVAGAALDERKYRQHPSTFKFTSVSDSMSMELAKANAKILNAVRRWYNGEKFMHTYHLPADAPEFLQARYNAVNISQYKYKLAFEKARGHHVGFRSLQDDPLLVHFMEVAKMQSEKLYKKDYHKAKLKYHTPVDMLSVVHAKQASAAQTMAGYRNIPHSFMLLPDNLHLQRCHTYLFFFAFLLQNVYKLDYNVNCKGIGWVPIGSVDVEKARTAKAALDDIGYRQHPSTLKFTSKTDAMNMALALTNTKLMDKAAYKASGEKFMHTYHLPADSPEFLQAKFNAQSLSESYYKHKWLETIAKGYDMKPDAISILHAKQGRHIASNVQYKKEYEKARGHHVGFRSLQDDPLLVHFMEVAKIQSDKLYKKDYHKAKLKYHTPVDMLSVVHAKQSSAAQTMTGYKQVPHNYTLLPDNLHLQLLTSLYCFFLQFNYKSEWNNYIRGIGWVPIGSISVETAKVGGDIQNEKKYRTHPSQFKFSKLMDSMDLTLATANNQIMNRDKLKIHVMPDSPEIVLAKANALNMSNVRHMALKGHNLKADAIPIVAAKTGTKIASNVSYNKLKARGHHVGFRSLKDDPLLVHYMEVAKIQSNKLYKKDYEKSKLKYHTPVDMLSVVHAKQASAAQTMAGYRKIYHTNALLPDALNLQLARVMNEQSSDWNYKAEWNNYIRGIGWVPIGSVAVELAKIGGQILSDHNKYKTIYILQSAYIQAWEKDKTTVHIMPDAMDVVLAKANKVIYSEVSPSALRGGEP</sequence>
<evidence type="ECO:0008006" key="5">
    <source>
        <dbReference type="Google" id="ProtNLM"/>
    </source>
</evidence>
<reference evidence="3" key="4">
    <citation type="submission" date="2025-09" db="UniProtKB">
        <authorList>
            <consortium name="Ensembl"/>
        </authorList>
    </citation>
    <scope>IDENTIFICATION</scope>
    <source>
        <strain evidence="3">HNI</strain>
    </source>
</reference>
<evidence type="ECO:0000313" key="4">
    <source>
        <dbReference type="Proteomes" id="UP000265180"/>
    </source>
</evidence>
<reference evidence="3 4" key="2">
    <citation type="submission" date="2017-04" db="EMBL/GenBank/DDBJ databases">
        <title>CpG methylation of centromeres and impact of large insertions on vertebrate speciation.</title>
        <authorList>
            <person name="Ichikawa K."/>
            <person name="Yoshimura J."/>
            <person name="Morishita S."/>
        </authorList>
    </citation>
    <scope>NUCLEOTIDE SEQUENCE</scope>
    <source>
        <strain evidence="3 4">HNI</strain>
    </source>
</reference>
<dbReference type="Ensembl" id="ENSORLT00020024596.1">
    <property type="protein sequence ID" value="ENSORLP00020016342.1"/>
    <property type="gene ID" value="ENSORLG00020017555.1"/>
</dbReference>
<dbReference type="InterPro" id="IPR000900">
    <property type="entry name" value="Nebulin_repeat"/>
</dbReference>
<protein>
    <recommendedName>
        <fullName evidence="5">Nebulin</fullName>
    </recommendedName>
</protein>
<dbReference type="Pfam" id="PF00880">
    <property type="entry name" value="Nebulin"/>
    <property type="match status" value="11"/>
</dbReference>
<evidence type="ECO:0000256" key="1">
    <source>
        <dbReference type="ARBA" id="ARBA00022737"/>
    </source>
</evidence>
<organism evidence="3 4">
    <name type="scientific">Oryzias latipes</name>
    <name type="common">Japanese rice fish</name>
    <name type="synonym">Japanese killifish</name>
    <dbReference type="NCBI Taxonomy" id="8090"/>
    <lineage>
        <taxon>Eukaryota</taxon>
        <taxon>Metazoa</taxon>
        <taxon>Chordata</taxon>
        <taxon>Craniata</taxon>
        <taxon>Vertebrata</taxon>
        <taxon>Euteleostomi</taxon>
        <taxon>Actinopterygii</taxon>
        <taxon>Neopterygii</taxon>
        <taxon>Teleostei</taxon>
        <taxon>Neoteleostei</taxon>
        <taxon>Acanthomorphata</taxon>
        <taxon>Ovalentaria</taxon>
        <taxon>Atherinomorphae</taxon>
        <taxon>Beloniformes</taxon>
        <taxon>Adrianichthyidae</taxon>
        <taxon>Oryziinae</taxon>
        <taxon>Oryzias</taxon>
    </lineage>
</organism>
<accession>A0A3P9L6Y3</accession>
<name>A0A3P9L6Y3_ORYLA</name>
<dbReference type="SMART" id="SM00227">
    <property type="entry name" value="NEBU"/>
    <property type="match status" value="29"/>
</dbReference>
<dbReference type="PANTHER" id="PTHR11039:SF64">
    <property type="entry name" value="NEBULIN-RELATED-ANCHORING PROTEIN-LIKE"/>
    <property type="match status" value="1"/>
</dbReference>
<keyword evidence="2" id="KW-0009">Actin-binding</keyword>
<evidence type="ECO:0000256" key="2">
    <source>
        <dbReference type="ARBA" id="ARBA00023203"/>
    </source>
</evidence>
<dbReference type="PANTHER" id="PTHR11039">
    <property type="entry name" value="NEBULIN"/>
    <property type="match status" value="1"/>
</dbReference>
<evidence type="ECO:0000313" key="3">
    <source>
        <dbReference type="Ensembl" id="ENSORLP00020016342.1"/>
    </source>
</evidence>
<dbReference type="PROSITE" id="PS51216">
    <property type="entry name" value="NEBULIN"/>
    <property type="match status" value="13"/>
</dbReference>
<dbReference type="GO" id="GO:0051015">
    <property type="term" value="F:actin filament binding"/>
    <property type="evidence" value="ECO:0007669"/>
    <property type="project" value="InterPro"/>
</dbReference>
<keyword evidence="1" id="KW-0677">Repeat</keyword>
<reference key="1">
    <citation type="journal article" date="2007" name="Nature">
        <title>The medaka draft genome and insights into vertebrate genome evolution.</title>
        <authorList>
            <person name="Kasahara M."/>
            <person name="Naruse K."/>
            <person name="Sasaki S."/>
            <person name="Nakatani Y."/>
            <person name="Qu W."/>
            <person name="Ahsan B."/>
            <person name="Yamada T."/>
            <person name="Nagayasu Y."/>
            <person name="Doi K."/>
            <person name="Kasai Y."/>
            <person name="Jindo T."/>
            <person name="Kobayashi D."/>
            <person name="Shimada A."/>
            <person name="Toyoda A."/>
            <person name="Kuroki Y."/>
            <person name="Fujiyama A."/>
            <person name="Sasaki T."/>
            <person name="Shimizu A."/>
            <person name="Asakawa S."/>
            <person name="Shimizu N."/>
            <person name="Hashimoto S."/>
            <person name="Yang J."/>
            <person name="Lee Y."/>
            <person name="Matsushima K."/>
            <person name="Sugano S."/>
            <person name="Sakaizumi M."/>
            <person name="Narita T."/>
            <person name="Ohishi K."/>
            <person name="Haga S."/>
            <person name="Ohta F."/>
            <person name="Nomoto H."/>
            <person name="Nogata K."/>
            <person name="Morishita T."/>
            <person name="Endo T."/>
            <person name="Shin-I T."/>
            <person name="Takeda H."/>
            <person name="Morishita S."/>
            <person name="Kohara Y."/>
        </authorList>
    </citation>
    <scope>NUCLEOTIDE SEQUENCE [LARGE SCALE GENOMIC DNA]</scope>
    <source>
        <strain>Hd-rR</strain>
    </source>
</reference>
<dbReference type="GO" id="GO:0030018">
    <property type="term" value="C:Z disc"/>
    <property type="evidence" value="ECO:0007669"/>
    <property type="project" value="InterPro"/>
</dbReference>
<dbReference type="Proteomes" id="UP000265180">
    <property type="component" value="Chromosome 21"/>
</dbReference>
<dbReference type="AlphaFoldDB" id="A0A3P9L6Y3"/>
<dbReference type="PRINTS" id="PR00510">
    <property type="entry name" value="NEBULIN"/>
</dbReference>
<dbReference type="InterPro" id="IPR055297">
    <property type="entry name" value="NEBU/NEBL"/>
</dbReference>